<evidence type="ECO:0000259" key="13">
    <source>
        <dbReference type="SMART" id="SM01368"/>
    </source>
</evidence>
<dbReference type="Gene3D" id="1.10.472.140">
    <property type="match status" value="1"/>
</dbReference>
<keyword evidence="16" id="KW-1185">Reference proteome</keyword>
<keyword evidence="3" id="KW-0678">Repressor</keyword>
<dbReference type="GO" id="GO:0005667">
    <property type="term" value="C:transcription regulator complex"/>
    <property type="evidence" value="ECO:0007669"/>
    <property type="project" value="TreeGrafter"/>
</dbReference>
<feature type="domain" description="Retinoblastoma-associated protein C-terminal" evidence="14">
    <location>
        <begin position="917"/>
        <end position="1033"/>
    </location>
</feature>
<organism evidence="15 16">
    <name type="scientific">Ovis ammon polii</name>
    <dbReference type="NCBI Taxonomy" id="230172"/>
    <lineage>
        <taxon>Eukaryota</taxon>
        <taxon>Metazoa</taxon>
        <taxon>Chordata</taxon>
        <taxon>Craniata</taxon>
        <taxon>Vertebrata</taxon>
        <taxon>Euteleostomi</taxon>
        <taxon>Mammalia</taxon>
        <taxon>Eutheria</taxon>
        <taxon>Laurasiatheria</taxon>
        <taxon>Artiodactyla</taxon>
        <taxon>Ruminantia</taxon>
        <taxon>Pecora</taxon>
        <taxon>Bovidae</taxon>
        <taxon>Caprinae</taxon>
        <taxon>Ovis</taxon>
    </lineage>
</organism>
<dbReference type="Pfam" id="PF11934">
    <property type="entry name" value="DUF3452"/>
    <property type="match status" value="1"/>
</dbReference>
<feature type="domain" description="Retinoblastoma-associated protein A-box" evidence="13">
    <location>
        <begin position="411"/>
        <end position="563"/>
    </location>
</feature>
<dbReference type="PANTHER" id="PTHR13742">
    <property type="entry name" value="RETINOBLASTOMA-ASSOCIATED PROTEIN RB -RELATED"/>
    <property type="match status" value="1"/>
</dbReference>
<dbReference type="Pfam" id="PF01857">
    <property type="entry name" value="RB_B"/>
    <property type="match status" value="1"/>
</dbReference>
<dbReference type="Proteomes" id="UP001214576">
    <property type="component" value="Unassembled WGS sequence"/>
</dbReference>
<feature type="region of interest" description="Disordered" evidence="10">
    <location>
        <begin position="703"/>
        <end position="722"/>
    </location>
</feature>
<reference evidence="15" key="1">
    <citation type="submission" date="2022-03" db="EMBL/GenBank/DDBJ databases">
        <title>Genomic analyses of argali, domestic sheep and their hybrids provide insights into chromosomal evolution, heterosis and genetic basis of agronomic traits.</title>
        <authorList>
            <person name="Li M."/>
        </authorList>
    </citation>
    <scope>NUCLEOTIDE SEQUENCE</scope>
    <source>
        <strain evidence="15">CAU-MHL-2022a</strain>
        <tissue evidence="15">Skin</tissue>
    </source>
</reference>
<evidence type="ECO:0008006" key="17">
    <source>
        <dbReference type="Google" id="ProtNLM"/>
    </source>
</evidence>
<feature type="compositionally biased region" description="Polar residues" evidence="10">
    <location>
        <begin position="552"/>
        <end position="570"/>
    </location>
</feature>
<evidence type="ECO:0000256" key="10">
    <source>
        <dbReference type="SAM" id="MobiDB-lite"/>
    </source>
</evidence>
<keyword evidence="6" id="KW-0805">Transcription regulation</keyword>
<dbReference type="InterPro" id="IPR002720">
    <property type="entry name" value="RB_A"/>
</dbReference>
<feature type="compositionally biased region" description="Acidic residues" evidence="10">
    <location>
        <begin position="21"/>
        <end position="33"/>
    </location>
</feature>
<dbReference type="GO" id="GO:0000977">
    <property type="term" value="F:RNA polymerase II transcription regulatory region sequence-specific DNA binding"/>
    <property type="evidence" value="ECO:0007669"/>
    <property type="project" value="TreeGrafter"/>
</dbReference>
<gene>
    <name evidence="15" type="ORF">MG293_015079</name>
</gene>
<evidence type="ECO:0000256" key="5">
    <source>
        <dbReference type="ARBA" id="ARBA00022853"/>
    </source>
</evidence>
<dbReference type="SMART" id="SM01367">
    <property type="entry name" value="DUF3452"/>
    <property type="match status" value="1"/>
</dbReference>
<evidence type="ECO:0000256" key="6">
    <source>
        <dbReference type="ARBA" id="ARBA00023015"/>
    </source>
</evidence>
<evidence type="ECO:0000256" key="9">
    <source>
        <dbReference type="ARBA" id="ARBA00023306"/>
    </source>
</evidence>
<evidence type="ECO:0000256" key="2">
    <source>
        <dbReference type="ARBA" id="ARBA00009475"/>
    </source>
</evidence>
<dbReference type="InterPro" id="IPR002719">
    <property type="entry name" value="RB_B"/>
</dbReference>
<dbReference type="Pfam" id="PF01858">
    <property type="entry name" value="RB_A"/>
    <property type="match status" value="1"/>
</dbReference>
<name>A0AAD4Y446_OVIAM</name>
<feature type="domain" description="Retinoblastoma-associated protein N-terminal" evidence="12">
    <location>
        <begin position="29"/>
        <end position="233"/>
    </location>
</feature>
<dbReference type="FunFam" id="1.10.472.140:FF:000001">
    <property type="entry name" value="Retinoblastoma-like 2, isoform CRA_a"/>
    <property type="match status" value="1"/>
</dbReference>
<keyword evidence="4" id="KW-0597">Phosphoprotein</keyword>
<evidence type="ECO:0000313" key="16">
    <source>
        <dbReference type="Proteomes" id="UP001214576"/>
    </source>
</evidence>
<dbReference type="GO" id="GO:0006357">
    <property type="term" value="P:regulation of transcription by RNA polymerase II"/>
    <property type="evidence" value="ECO:0007669"/>
    <property type="project" value="InterPro"/>
</dbReference>
<dbReference type="GO" id="GO:0005634">
    <property type="term" value="C:nucleus"/>
    <property type="evidence" value="ECO:0007669"/>
    <property type="project" value="UniProtKB-SubCell"/>
</dbReference>
<keyword evidence="9" id="KW-0131">Cell cycle</keyword>
<dbReference type="GO" id="GO:0030154">
    <property type="term" value="P:cell differentiation"/>
    <property type="evidence" value="ECO:0007669"/>
    <property type="project" value="TreeGrafter"/>
</dbReference>
<feature type="compositionally biased region" description="Low complexity" evidence="10">
    <location>
        <begin position="705"/>
        <end position="716"/>
    </location>
</feature>
<evidence type="ECO:0000259" key="11">
    <source>
        <dbReference type="SMART" id="SM00385"/>
    </source>
</evidence>
<proteinExistence type="inferred from homology"/>
<dbReference type="CDD" id="cd20606">
    <property type="entry name" value="CYCLIN_RBL2"/>
    <property type="match status" value="1"/>
</dbReference>
<dbReference type="InterPro" id="IPR015030">
    <property type="entry name" value="RB_C"/>
</dbReference>
<dbReference type="GO" id="GO:2000134">
    <property type="term" value="P:negative regulation of G1/S transition of mitotic cell cycle"/>
    <property type="evidence" value="ECO:0007669"/>
    <property type="project" value="TreeGrafter"/>
</dbReference>
<sequence length="1033" mass="115371">MPSGGDQSPPPPPPPPAAAASDEEEEDDGEAEDAAQPARSPAPQTQQRFDELCSRLNMDEAARAEAWESYRSMSESYTLEVRRGKETSGFRGLAVPPRRGGWGPFSLRLGSPAGELPSLIEFFNKMKKWEDMANLPPHFRERTERLERNFTVSAVIFKKYEPIFQDIFKYPQEEQPRQQRGRKQRRQPCTVSEVFHFCWVLFIYAKGNFPMISDDLVNSYHLLLCALDLVYGNALQCSNRKELVNPNFKGLSEDFHAKDSKPSSDPPCVIEKLCSLHDGLVLEAKGIKEHFWKPYIRKLYEKKLLKGKEENLTGFLEPGNFGESFKAISKAYEEYVLSAGNLDERIFLGEDAEEEIGTLARCLNAGSGTETAERAQMKSILQRHFDRSKALRVSTPLTGVRYIKDSSPCVTPVSTATHSLSRLHTMLTGLRNAPSEKLEQTLRSCSRDPTQAIANRLKEMYEIYSQHFQSEEDGSNCAKDIASKHFRFAEMLYYKVLESVIEQEQKRLGDMDLSVMPPQNLERADEICIAGSPLTPRRVSEVRADTGGLGRSISSPTTLYDRYSSPTASSTRRRLFVENDSPTDGGTPGRIPPQPLVNAVPMQNVSGEAVSVTPVPGQTLVTMATATVTANNGQTVTIPVQGIANENGGITFFPVQVNVGGQAQAVTGSIQPLSAQALAGSLSSQQVTGTTLQVPGQVAIQQISPGGPQPKQGLPLTSSSVRPRKTSSLSLFFRKVYHLAGVRLRDLCAKLDISDELRKKIWTCFEFSIIQCPELMMDRHLDQLLMCAIYVMAKVTKEDKSFQNIMRCYRTQPQARSQVYRSVLIKGKRRRRNSGSSDSRSHQNSPTELNRDRTSRDSSPVMRSSSTLPVPQPSSAPPTPTRLTGANSDVEEEERGDLIQFYNNIYIKQIKTFAMKYSQANAMDAPPLSPYPFVRTGSPRRIQLSQNHPVYISPHKNEGMLSPREKIFYYFSNSPSKRLREINSMIRTGETPTKKRGILLEDGSESPAKRICPENHSALLRRLQDVANDRGSH</sequence>
<evidence type="ECO:0000259" key="14">
    <source>
        <dbReference type="SMART" id="SM01369"/>
    </source>
</evidence>
<dbReference type="SUPFAM" id="SSF47954">
    <property type="entry name" value="Cyclin-like"/>
    <property type="match status" value="3"/>
</dbReference>
<dbReference type="InterPro" id="IPR036915">
    <property type="entry name" value="Cyclin-like_sf"/>
</dbReference>
<evidence type="ECO:0000256" key="1">
    <source>
        <dbReference type="ARBA" id="ARBA00004123"/>
    </source>
</evidence>
<comment type="similarity">
    <text evidence="2">Belongs to the retinoblastoma protein (RB) family.</text>
</comment>
<dbReference type="EMBL" id="JAKZEL010000019">
    <property type="protein sequence ID" value="KAI4534219.1"/>
    <property type="molecule type" value="Genomic_DNA"/>
</dbReference>
<dbReference type="SMART" id="SM01368">
    <property type="entry name" value="RB_A"/>
    <property type="match status" value="1"/>
</dbReference>
<dbReference type="GO" id="GO:0006325">
    <property type="term" value="P:chromatin organization"/>
    <property type="evidence" value="ECO:0007669"/>
    <property type="project" value="UniProtKB-KW"/>
</dbReference>
<feature type="domain" description="Cyclin-like" evidence="11">
    <location>
        <begin position="742"/>
        <end position="828"/>
    </location>
</feature>
<evidence type="ECO:0000256" key="3">
    <source>
        <dbReference type="ARBA" id="ARBA00022491"/>
    </source>
</evidence>
<feature type="compositionally biased region" description="Pro residues" evidence="10">
    <location>
        <begin position="8"/>
        <end position="17"/>
    </location>
</feature>
<comment type="caution">
    <text evidence="15">The sequence shown here is derived from an EMBL/GenBank/DDBJ whole genome shotgun (WGS) entry which is preliminary data.</text>
</comment>
<accession>A0AAD4Y446</accession>
<dbReference type="Gene3D" id="1.10.472.10">
    <property type="entry name" value="Cyclin-like"/>
    <property type="match status" value="2"/>
</dbReference>
<comment type="subcellular location">
    <subcellularLocation>
        <location evidence="1">Nucleus</location>
    </subcellularLocation>
</comment>
<keyword evidence="8" id="KW-0539">Nucleus</keyword>
<keyword evidence="7" id="KW-0804">Transcription</keyword>
<evidence type="ECO:0000256" key="4">
    <source>
        <dbReference type="ARBA" id="ARBA00022553"/>
    </source>
</evidence>
<feature type="compositionally biased region" description="Low complexity" evidence="10">
    <location>
        <begin position="857"/>
        <end position="866"/>
    </location>
</feature>
<feature type="region of interest" description="Disordered" evidence="10">
    <location>
        <begin position="820"/>
        <end position="891"/>
    </location>
</feature>
<evidence type="ECO:0000256" key="8">
    <source>
        <dbReference type="ARBA" id="ARBA00023242"/>
    </source>
</evidence>
<dbReference type="SMART" id="SM01369">
    <property type="entry name" value="Rb_C"/>
    <property type="match status" value="1"/>
</dbReference>
<dbReference type="GO" id="GO:0000785">
    <property type="term" value="C:chromatin"/>
    <property type="evidence" value="ECO:0007669"/>
    <property type="project" value="TreeGrafter"/>
</dbReference>
<protein>
    <recommendedName>
        <fullName evidence="17">Retinoblastoma-like protein 2</fullName>
    </recommendedName>
</protein>
<dbReference type="InterPro" id="IPR024599">
    <property type="entry name" value="RB_N"/>
</dbReference>
<keyword evidence="5" id="KW-0156">Chromatin regulator</keyword>
<dbReference type="PANTHER" id="PTHR13742:SF8">
    <property type="entry name" value="RETINOBLASTOMA-LIKE PROTEIN 2"/>
    <property type="match status" value="1"/>
</dbReference>
<evidence type="ECO:0000259" key="12">
    <source>
        <dbReference type="SMART" id="SM01367"/>
    </source>
</evidence>
<feature type="region of interest" description="Disordered" evidence="10">
    <location>
        <begin position="542"/>
        <end position="591"/>
    </location>
</feature>
<dbReference type="AlphaFoldDB" id="A0AAD4Y446"/>
<dbReference type="InterPro" id="IPR013763">
    <property type="entry name" value="Cyclin-like_dom"/>
</dbReference>
<feature type="compositionally biased region" description="Pro residues" evidence="10">
    <location>
        <begin position="870"/>
        <end position="880"/>
    </location>
</feature>
<dbReference type="SMART" id="SM00385">
    <property type="entry name" value="CYCLIN"/>
    <property type="match status" value="1"/>
</dbReference>
<feature type="region of interest" description="Disordered" evidence="10">
    <location>
        <begin position="1"/>
        <end position="47"/>
    </location>
</feature>
<evidence type="ECO:0000313" key="15">
    <source>
        <dbReference type="EMBL" id="KAI4534219.1"/>
    </source>
</evidence>
<dbReference type="InterPro" id="IPR028309">
    <property type="entry name" value="RB_fam"/>
</dbReference>
<evidence type="ECO:0000256" key="7">
    <source>
        <dbReference type="ARBA" id="ARBA00023163"/>
    </source>
</evidence>